<reference evidence="6" key="2">
    <citation type="journal article" date="2024" name="Plant">
        <title>Genomic evolution and insights into agronomic trait innovations of Sesamum species.</title>
        <authorList>
            <person name="Miao H."/>
            <person name="Wang L."/>
            <person name="Qu L."/>
            <person name="Liu H."/>
            <person name="Sun Y."/>
            <person name="Le M."/>
            <person name="Wang Q."/>
            <person name="Wei S."/>
            <person name="Zheng Y."/>
            <person name="Lin W."/>
            <person name="Duan Y."/>
            <person name="Cao H."/>
            <person name="Xiong S."/>
            <person name="Wang X."/>
            <person name="Wei L."/>
            <person name="Li C."/>
            <person name="Ma Q."/>
            <person name="Ju M."/>
            <person name="Zhao R."/>
            <person name="Li G."/>
            <person name="Mu C."/>
            <person name="Tian Q."/>
            <person name="Mei H."/>
            <person name="Zhang T."/>
            <person name="Gao T."/>
            <person name="Zhang H."/>
        </authorList>
    </citation>
    <scope>NUCLEOTIDE SEQUENCE</scope>
    <source>
        <strain evidence="6">G02</strain>
    </source>
</reference>
<evidence type="ECO:0000256" key="4">
    <source>
        <dbReference type="ARBA" id="ARBA00023242"/>
    </source>
</evidence>
<dbReference type="GO" id="GO:0005730">
    <property type="term" value="C:nucleolus"/>
    <property type="evidence" value="ECO:0007669"/>
    <property type="project" value="TreeGrafter"/>
</dbReference>
<accession>A0AAW2USC8</accession>
<dbReference type="PANTHER" id="PTHR19924">
    <property type="entry name" value="UTP15 U3 SMALL NUCLEOLAR RNA-ASSOCIATED PROTEIN 15 FAMILY MEMBER"/>
    <property type="match status" value="1"/>
</dbReference>
<feature type="region of interest" description="Disordered" evidence="5">
    <location>
        <begin position="1"/>
        <end position="23"/>
    </location>
</feature>
<dbReference type="EMBL" id="JACGWJ010000005">
    <property type="protein sequence ID" value="KAL0419959.1"/>
    <property type="molecule type" value="Genomic_DNA"/>
</dbReference>
<gene>
    <name evidence="6" type="ORF">Sradi_1409400</name>
</gene>
<organism evidence="6">
    <name type="scientific">Sesamum radiatum</name>
    <name type="common">Black benniseed</name>
    <dbReference type="NCBI Taxonomy" id="300843"/>
    <lineage>
        <taxon>Eukaryota</taxon>
        <taxon>Viridiplantae</taxon>
        <taxon>Streptophyta</taxon>
        <taxon>Embryophyta</taxon>
        <taxon>Tracheophyta</taxon>
        <taxon>Spermatophyta</taxon>
        <taxon>Magnoliopsida</taxon>
        <taxon>eudicotyledons</taxon>
        <taxon>Gunneridae</taxon>
        <taxon>Pentapetalae</taxon>
        <taxon>asterids</taxon>
        <taxon>lamiids</taxon>
        <taxon>Lamiales</taxon>
        <taxon>Pedaliaceae</taxon>
        <taxon>Sesamum</taxon>
    </lineage>
</organism>
<evidence type="ECO:0000256" key="2">
    <source>
        <dbReference type="ARBA" id="ARBA00022574"/>
    </source>
</evidence>
<evidence type="ECO:0000256" key="3">
    <source>
        <dbReference type="ARBA" id="ARBA00022737"/>
    </source>
</evidence>
<dbReference type="GO" id="GO:0006364">
    <property type="term" value="P:rRNA processing"/>
    <property type="evidence" value="ECO:0007669"/>
    <property type="project" value="TreeGrafter"/>
</dbReference>
<evidence type="ECO:0000313" key="6">
    <source>
        <dbReference type="EMBL" id="KAL0419959.1"/>
    </source>
</evidence>
<evidence type="ECO:0000256" key="5">
    <source>
        <dbReference type="SAM" id="MobiDB-lite"/>
    </source>
</evidence>
<sequence>MAETFPVKPKLRPTSGKSTPTAESKYWKSFKIPKDIETTPSKSLNYPITSLSFSPVAPHDFAATHSASFTVFSGKTLEPKFTVKDFSDAAASASFLRWETLGGWGFNWYCPRVRCKVSQPSPAFKGSLGRSARCLLPTRR</sequence>
<reference evidence="6" key="1">
    <citation type="submission" date="2020-06" db="EMBL/GenBank/DDBJ databases">
        <authorList>
            <person name="Li T."/>
            <person name="Hu X."/>
            <person name="Zhang T."/>
            <person name="Song X."/>
            <person name="Zhang H."/>
            <person name="Dai N."/>
            <person name="Sheng W."/>
            <person name="Hou X."/>
            <person name="Wei L."/>
        </authorList>
    </citation>
    <scope>NUCLEOTIDE SEQUENCE</scope>
    <source>
        <strain evidence="6">G02</strain>
        <tissue evidence="6">Leaf</tissue>
    </source>
</reference>
<dbReference type="AlphaFoldDB" id="A0AAW2USC8"/>
<comment type="subcellular location">
    <subcellularLocation>
        <location evidence="1">Nucleus</location>
    </subcellularLocation>
</comment>
<keyword evidence="3" id="KW-0677">Repeat</keyword>
<keyword evidence="2" id="KW-0853">WD repeat</keyword>
<dbReference type="PANTHER" id="PTHR19924:SF26">
    <property type="entry name" value="U3 SMALL NUCLEOLAR RNA-ASSOCIATED PROTEIN 15 HOMOLOG"/>
    <property type="match status" value="1"/>
</dbReference>
<dbReference type="GO" id="GO:0045943">
    <property type="term" value="P:positive regulation of transcription by RNA polymerase I"/>
    <property type="evidence" value="ECO:0007669"/>
    <property type="project" value="TreeGrafter"/>
</dbReference>
<evidence type="ECO:0000256" key="1">
    <source>
        <dbReference type="ARBA" id="ARBA00004123"/>
    </source>
</evidence>
<keyword evidence="4" id="KW-0539">Nucleus</keyword>
<protein>
    <submittedName>
        <fullName evidence="6">Uncharacterized protein</fullName>
    </submittedName>
</protein>
<proteinExistence type="predicted"/>
<name>A0AAW2USC8_SESRA</name>
<comment type="caution">
    <text evidence="6">The sequence shown here is derived from an EMBL/GenBank/DDBJ whole genome shotgun (WGS) entry which is preliminary data.</text>
</comment>